<dbReference type="HOGENOM" id="CLU_025212_3_2_1"/>
<dbReference type="GeneID" id="18934005"/>
<dbReference type="VEuPathDB" id="FungiDB:MELLADRAFT_85890"/>
<dbReference type="AlphaFoldDB" id="F4RK10"/>
<evidence type="ECO:0000313" key="2">
    <source>
        <dbReference type="EMBL" id="EGG07268.1"/>
    </source>
</evidence>
<evidence type="ECO:0000313" key="3">
    <source>
        <dbReference type="Proteomes" id="UP000001072"/>
    </source>
</evidence>
<feature type="region of interest" description="Disordered" evidence="1">
    <location>
        <begin position="1"/>
        <end position="102"/>
    </location>
</feature>
<sequence>MPFTRSNPHSTRGSNQNPSSTKETQHNSKAKQQSTKATATKSKATSRKSKATSKKLKATPKTIKATSKKSQKPQSQHPQSDDDFDTEDEYDEEQDDAYSLKSDHSIIQPLAQQQILDQNRVRDRSAQNNQNASTKKTIFRSQFPGFEMDNYEDFLDDWTVDELRENIAKQGSRSSKAPKDVKSLVKTIRLEYEKRMLMAALMGGVPEVVVWNIVGEGPKKGKANPWMRFKSFCPLALAEQMPSRDDKKAWSAYNTKLSDIWNGFTVDQRDVFKDPLFLSLSNLPDLLDVPLENEDGAELGQDATSVAPAVHKLTEDERLKYQPLFDDLVDVEKLQLSRGKPDTSKSIATLQQRSLSELKKAHHTFVVVCQQYQITYYLAAVSCGSIEGWSQVYSNNTLFAQWALNDAQVPSTLRSYVHGISAAKIVESGKMQQPSDERKSRLGKELNALVATAVKPIYII</sequence>
<feature type="compositionally biased region" description="Acidic residues" evidence="1">
    <location>
        <begin position="81"/>
        <end position="96"/>
    </location>
</feature>
<dbReference type="EMBL" id="GL883105">
    <property type="protein sequence ID" value="EGG07268.1"/>
    <property type="molecule type" value="Genomic_DNA"/>
</dbReference>
<dbReference type="Proteomes" id="UP000001072">
    <property type="component" value="Unassembled WGS sequence"/>
</dbReference>
<protein>
    <submittedName>
        <fullName evidence="2">Uncharacterized protein</fullName>
    </submittedName>
</protein>
<feature type="region of interest" description="Disordered" evidence="1">
    <location>
        <begin position="117"/>
        <end position="136"/>
    </location>
</feature>
<keyword evidence="3" id="KW-1185">Reference proteome</keyword>
<proteinExistence type="predicted"/>
<feature type="compositionally biased region" description="Low complexity" evidence="1">
    <location>
        <begin position="30"/>
        <end position="43"/>
    </location>
</feature>
<feature type="compositionally biased region" description="Basic residues" evidence="1">
    <location>
        <begin position="44"/>
        <end position="58"/>
    </location>
</feature>
<gene>
    <name evidence="2" type="ORF">MELLADRAFT_85890</name>
</gene>
<reference evidence="3" key="1">
    <citation type="journal article" date="2011" name="Proc. Natl. Acad. Sci. U.S.A.">
        <title>Obligate biotrophy features unraveled by the genomic analysis of rust fungi.</title>
        <authorList>
            <person name="Duplessis S."/>
            <person name="Cuomo C.A."/>
            <person name="Lin Y.-C."/>
            <person name="Aerts A."/>
            <person name="Tisserant E."/>
            <person name="Veneault-Fourrey C."/>
            <person name="Joly D.L."/>
            <person name="Hacquard S."/>
            <person name="Amselem J."/>
            <person name="Cantarel B.L."/>
            <person name="Chiu R."/>
            <person name="Coutinho P.M."/>
            <person name="Feau N."/>
            <person name="Field M."/>
            <person name="Frey P."/>
            <person name="Gelhaye E."/>
            <person name="Goldberg J."/>
            <person name="Grabherr M.G."/>
            <person name="Kodira C.D."/>
            <person name="Kohler A."/>
            <person name="Kuees U."/>
            <person name="Lindquist E.A."/>
            <person name="Lucas S.M."/>
            <person name="Mago R."/>
            <person name="Mauceli E."/>
            <person name="Morin E."/>
            <person name="Murat C."/>
            <person name="Pangilinan J.L."/>
            <person name="Park R."/>
            <person name="Pearson M."/>
            <person name="Quesneville H."/>
            <person name="Rouhier N."/>
            <person name="Sakthikumar S."/>
            <person name="Salamov A.A."/>
            <person name="Schmutz J."/>
            <person name="Selles B."/>
            <person name="Shapiro H."/>
            <person name="Tanguay P."/>
            <person name="Tuskan G.A."/>
            <person name="Henrissat B."/>
            <person name="Van de Peer Y."/>
            <person name="Rouze P."/>
            <person name="Ellis J.G."/>
            <person name="Dodds P.N."/>
            <person name="Schein J.E."/>
            <person name="Zhong S."/>
            <person name="Hamelin R.C."/>
            <person name="Grigoriev I.V."/>
            <person name="Szabo L.J."/>
            <person name="Martin F."/>
        </authorList>
    </citation>
    <scope>NUCLEOTIDE SEQUENCE [LARGE SCALE GENOMIC DNA]</scope>
    <source>
        <strain evidence="3">98AG31 / pathotype 3-4-7</strain>
    </source>
</reference>
<dbReference type="RefSeq" id="XP_007409710.1">
    <property type="nucleotide sequence ID" value="XM_007409648.1"/>
</dbReference>
<evidence type="ECO:0000256" key="1">
    <source>
        <dbReference type="SAM" id="MobiDB-lite"/>
    </source>
</evidence>
<accession>F4RK10</accession>
<feature type="compositionally biased region" description="Polar residues" evidence="1">
    <location>
        <begin position="1"/>
        <end position="22"/>
    </location>
</feature>
<organism evidence="3">
    <name type="scientific">Melampsora larici-populina (strain 98AG31 / pathotype 3-4-7)</name>
    <name type="common">Poplar leaf rust fungus</name>
    <dbReference type="NCBI Taxonomy" id="747676"/>
    <lineage>
        <taxon>Eukaryota</taxon>
        <taxon>Fungi</taxon>
        <taxon>Dikarya</taxon>
        <taxon>Basidiomycota</taxon>
        <taxon>Pucciniomycotina</taxon>
        <taxon>Pucciniomycetes</taxon>
        <taxon>Pucciniales</taxon>
        <taxon>Melampsoraceae</taxon>
        <taxon>Melampsora</taxon>
    </lineage>
</organism>
<name>F4RK10_MELLP</name>
<feature type="compositionally biased region" description="Polar residues" evidence="1">
    <location>
        <begin position="126"/>
        <end position="136"/>
    </location>
</feature>
<dbReference type="InParanoid" id="F4RK10"/>
<dbReference type="KEGG" id="mlr:MELLADRAFT_85890"/>